<keyword evidence="6 9" id="KW-1133">Transmembrane helix</keyword>
<accession>A0A545AI09</accession>
<name>A0A545AI09_9ACTN</name>
<dbReference type="PANTHER" id="PTHR31686">
    <property type="match status" value="1"/>
</dbReference>
<feature type="transmembrane region" description="Helical" evidence="9">
    <location>
        <begin position="47"/>
        <end position="66"/>
    </location>
</feature>
<reference evidence="11 12" key="1">
    <citation type="submission" date="2019-07" db="EMBL/GenBank/DDBJ databases">
        <title>Cryptosporangium phraense sp. nov., isolated from plant litter.</title>
        <authorList>
            <person name="Suriyachadkun C."/>
        </authorList>
    </citation>
    <scope>NUCLEOTIDE SEQUENCE [LARGE SCALE GENOMIC DNA]</scope>
    <source>
        <strain evidence="11 12">A-T 5661</strain>
    </source>
</reference>
<dbReference type="RefSeq" id="WP_142709282.1">
    <property type="nucleotide sequence ID" value="NZ_VIRS01000043.1"/>
</dbReference>
<comment type="subcellular location">
    <subcellularLocation>
        <location evidence="1">Cell membrane</location>
        <topology evidence="1">Multi-pass membrane protein</topology>
    </subcellularLocation>
</comment>
<feature type="transmembrane region" description="Helical" evidence="9">
    <location>
        <begin position="175"/>
        <end position="198"/>
    </location>
</feature>
<dbReference type="Gene3D" id="1.50.10.150">
    <property type="entry name" value="Voltage-dependent anion channel"/>
    <property type="match status" value="1"/>
</dbReference>
<keyword evidence="3" id="KW-0813">Transport</keyword>
<feature type="transmembrane region" description="Helical" evidence="9">
    <location>
        <begin position="78"/>
        <end position="98"/>
    </location>
</feature>
<evidence type="ECO:0000256" key="9">
    <source>
        <dbReference type="SAM" id="Phobius"/>
    </source>
</evidence>
<dbReference type="InterPro" id="IPR004695">
    <property type="entry name" value="SLAC1/Mae1/Ssu1/TehA"/>
</dbReference>
<dbReference type="AlphaFoldDB" id="A0A545AI09"/>
<evidence type="ECO:0000256" key="5">
    <source>
        <dbReference type="ARBA" id="ARBA00022692"/>
    </source>
</evidence>
<organism evidence="11 12">
    <name type="scientific">Cryptosporangium phraense</name>
    <dbReference type="NCBI Taxonomy" id="2593070"/>
    <lineage>
        <taxon>Bacteria</taxon>
        <taxon>Bacillati</taxon>
        <taxon>Actinomycetota</taxon>
        <taxon>Actinomycetes</taxon>
        <taxon>Cryptosporangiales</taxon>
        <taxon>Cryptosporangiaceae</taxon>
        <taxon>Cryptosporangium</taxon>
    </lineage>
</organism>
<dbReference type="InParanoid" id="A0A545AI09"/>
<dbReference type="Proteomes" id="UP000317982">
    <property type="component" value="Unassembled WGS sequence"/>
</dbReference>
<feature type="signal peptide" evidence="10">
    <location>
        <begin position="1"/>
        <end position="23"/>
    </location>
</feature>
<feature type="region of interest" description="Disordered" evidence="8">
    <location>
        <begin position="12"/>
        <end position="37"/>
    </location>
</feature>
<comment type="similarity">
    <text evidence="2">Belongs to the tellurite-resistance/dicarboxylate transporter (TDT) family.</text>
</comment>
<dbReference type="OrthoDB" id="958273at2"/>
<keyword evidence="12" id="KW-1185">Reference proteome</keyword>
<keyword evidence="4" id="KW-1003">Cell membrane</keyword>
<dbReference type="GO" id="GO:0005886">
    <property type="term" value="C:plasma membrane"/>
    <property type="evidence" value="ECO:0007669"/>
    <property type="project" value="UniProtKB-SubCell"/>
</dbReference>
<dbReference type="InterPro" id="IPR038665">
    <property type="entry name" value="Voltage-dep_anion_channel_sf"/>
</dbReference>
<evidence type="ECO:0000313" key="11">
    <source>
        <dbReference type="EMBL" id="TQS40325.1"/>
    </source>
</evidence>
<dbReference type="GO" id="GO:0055085">
    <property type="term" value="P:transmembrane transport"/>
    <property type="evidence" value="ECO:0007669"/>
    <property type="project" value="InterPro"/>
</dbReference>
<gene>
    <name evidence="11" type="ORF">FL583_35505</name>
</gene>
<feature type="transmembrane region" description="Helical" evidence="9">
    <location>
        <begin position="324"/>
        <end position="346"/>
    </location>
</feature>
<evidence type="ECO:0000256" key="6">
    <source>
        <dbReference type="ARBA" id="ARBA00022989"/>
    </source>
</evidence>
<protein>
    <submittedName>
        <fullName evidence="11">C4-dicarboxylate ABC transporter</fullName>
    </submittedName>
</protein>
<evidence type="ECO:0000256" key="4">
    <source>
        <dbReference type="ARBA" id="ARBA00022475"/>
    </source>
</evidence>
<comment type="caution">
    <text evidence="11">The sequence shown here is derived from an EMBL/GenBank/DDBJ whole genome shotgun (WGS) entry which is preliminary data.</text>
</comment>
<evidence type="ECO:0000256" key="1">
    <source>
        <dbReference type="ARBA" id="ARBA00004651"/>
    </source>
</evidence>
<dbReference type="CDD" id="cd09320">
    <property type="entry name" value="TDT_like_2"/>
    <property type="match status" value="1"/>
</dbReference>
<dbReference type="Pfam" id="PF03595">
    <property type="entry name" value="SLAC1"/>
    <property type="match status" value="1"/>
</dbReference>
<dbReference type="PANTHER" id="PTHR31686:SF1">
    <property type="entry name" value="SULFITE EFFLUX PUMP SSU1"/>
    <property type="match status" value="1"/>
</dbReference>
<evidence type="ECO:0000256" key="8">
    <source>
        <dbReference type="SAM" id="MobiDB-lite"/>
    </source>
</evidence>
<keyword evidence="5 9" id="KW-0812">Transmembrane</keyword>
<feature type="transmembrane region" description="Helical" evidence="9">
    <location>
        <begin position="204"/>
        <end position="228"/>
    </location>
</feature>
<feature type="transmembrane region" description="Helical" evidence="9">
    <location>
        <begin position="273"/>
        <end position="290"/>
    </location>
</feature>
<sequence>MTTLLAHPAASPAAAAPGHPAAAAPGHPAAAAPGHPAAGIPRGVTPNWFAAVMGTGIVAISAAGLPIQPPGLRTAAQLVWAAAAILLVALGVASAWQWKASAAHRADPVMMQFYGAPPMALMTVGGGTLLLGSDWIGLRAAVAIDLVLWTVGTIAGLATAVAIPYRMITRPEKSAAFGGWLMPVVPPMVSAANGALLIPHVPELRTLCLAMFGASLIAALLMIAHLWGHLLTQAPTPARLIPTLWIVLGPLGQSITAMNLLDPAAATKFGLPVWGFAMFWLVLVSALTLRERIPFGLPWWSFTFPVGTLVTGTTGLAARTGDPVLTAAAVGLFLLLATAWGTVSVLTGRYAWREHQPVAVDDLAAERHQ</sequence>
<dbReference type="InterPro" id="IPR051629">
    <property type="entry name" value="Sulfite_efflux_TDT"/>
</dbReference>
<keyword evidence="7 9" id="KW-0472">Membrane</keyword>
<feature type="transmembrane region" description="Helical" evidence="9">
    <location>
        <begin position="297"/>
        <end position="318"/>
    </location>
</feature>
<proteinExistence type="inferred from homology"/>
<evidence type="ECO:0000256" key="7">
    <source>
        <dbReference type="ARBA" id="ARBA00023136"/>
    </source>
</evidence>
<feature type="transmembrane region" description="Helical" evidence="9">
    <location>
        <begin position="140"/>
        <end position="163"/>
    </location>
</feature>
<dbReference type="EMBL" id="VIRS01000043">
    <property type="protein sequence ID" value="TQS40325.1"/>
    <property type="molecule type" value="Genomic_DNA"/>
</dbReference>
<feature type="transmembrane region" description="Helical" evidence="9">
    <location>
        <begin position="240"/>
        <end position="261"/>
    </location>
</feature>
<keyword evidence="10" id="KW-0732">Signal</keyword>
<feature type="chain" id="PRO_5021975022" evidence="10">
    <location>
        <begin position="24"/>
        <end position="369"/>
    </location>
</feature>
<evidence type="ECO:0000313" key="12">
    <source>
        <dbReference type="Proteomes" id="UP000317982"/>
    </source>
</evidence>
<evidence type="ECO:0000256" key="2">
    <source>
        <dbReference type="ARBA" id="ARBA00008566"/>
    </source>
</evidence>
<evidence type="ECO:0000256" key="10">
    <source>
        <dbReference type="SAM" id="SignalP"/>
    </source>
</evidence>
<evidence type="ECO:0000256" key="3">
    <source>
        <dbReference type="ARBA" id="ARBA00022448"/>
    </source>
</evidence>